<organism evidence="2 3">
    <name type="scientific">Pipistrellus kuhlii</name>
    <name type="common">Kuhl's pipistrelle</name>
    <dbReference type="NCBI Taxonomy" id="59472"/>
    <lineage>
        <taxon>Eukaryota</taxon>
        <taxon>Metazoa</taxon>
        <taxon>Chordata</taxon>
        <taxon>Craniata</taxon>
        <taxon>Vertebrata</taxon>
        <taxon>Euteleostomi</taxon>
        <taxon>Mammalia</taxon>
        <taxon>Eutheria</taxon>
        <taxon>Laurasiatheria</taxon>
        <taxon>Chiroptera</taxon>
        <taxon>Yangochiroptera</taxon>
        <taxon>Vespertilionidae</taxon>
        <taxon>Pipistrellus</taxon>
    </lineage>
</organism>
<evidence type="ECO:0000256" key="1">
    <source>
        <dbReference type="SAM" id="MobiDB-lite"/>
    </source>
</evidence>
<evidence type="ECO:0000313" key="3">
    <source>
        <dbReference type="Proteomes" id="UP000558488"/>
    </source>
</evidence>
<dbReference type="EMBL" id="JACAGB010000014">
    <property type="protein sequence ID" value="KAF6326448.1"/>
    <property type="molecule type" value="Genomic_DNA"/>
</dbReference>
<accession>A0A7J7VN51</accession>
<dbReference type="Proteomes" id="UP000558488">
    <property type="component" value="Unassembled WGS sequence"/>
</dbReference>
<dbReference type="AlphaFoldDB" id="A0A7J7VN51"/>
<reference evidence="2 3" key="1">
    <citation type="journal article" date="2020" name="Nature">
        <title>Six reference-quality genomes reveal evolution of bat adaptations.</title>
        <authorList>
            <person name="Jebb D."/>
            <person name="Huang Z."/>
            <person name="Pippel M."/>
            <person name="Hughes G.M."/>
            <person name="Lavrichenko K."/>
            <person name="Devanna P."/>
            <person name="Winkler S."/>
            <person name="Jermiin L.S."/>
            <person name="Skirmuntt E.C."/>
            <person name="Katzourakis A."/>
            <person name="Burkitt-Gray L."/>
            <person name="Ray D.A."/>
            <person name="Sullivan K.A.M."/>
            <person name="Roscito J.G."/>
            <person name="Kirilenko B.M."/>
            <person name="Davalos L.M."/>
            <person name="Corthals A.P."/>
            <person name="Power M.L."/>
            <person name="Jones G."/>
            <person name="Ransome R.D."/>
            <person name="Dechmann D.K.N."/>
            <person name="Locatelli A.G."/>
            <person name="Puechmaille S.J."/>
            <person name="Fedrigo O."/>
            <person name="Jarvis E.D."/>
            <person name="Hiller M."/>
            <person name="Vernes S.C."/>
            <person name="Myers E.W."/>
            <person name="Teeling E.C."/>
        </authorList>
    </citation>
    <scope>NUCLEOTIDE SEQUENCE [LARGE SCALE GENOMIC DNA]</scope>
    <source>
        <strain evidence="2">MPipKuh1</strain>
        <tissue evidence="2">Flight muscle</tissue>
    </source>
</reference>
<proteinExistence type="predicted"/>
<keyword evidence="3" id="KW-1185">Reference proteome</keyword>
<protein>
    <submittedName>
        <fullName evidence="2">Uncharacterized protein</fullName>
    </submittedName>
</protein>
<sequence>MGLCGKIPEERQKAETPESITLCAKDSLLTLMLDSPSGKEKKSSRLEECDEEQEPLPDTGQLGSSKELGDGAPRGRGVPPNLRLLSAGNGAKAEDCFLGSGADPGNRLKQCRSLQRTKGCHRPTC</sequence>
<evidence type="ECO:0000313" key="2">
    <source>
        <dbReference type="EMBL" id="KAF6326448.1"/>
    </source>
</evidence>
<feature type="region of interest" description="Disordered" evidence="1">
    <location>
        <begin position="34"/>
        <end position="86"/>
    </location>
</feature>
<feature type="compositionally biased region" description="Basic and acidic residues" evidence="1">
    <location>
        <begin position="37"/>
        <end position="47"/>
    </location>
</feature>
<comment type="caution">
    <text evidence="2">The sequence shown here is derived from an EMBL/GenBank/DDBJ whole genome shotgun (WGS) entry which is preliminary data.</text>
</comment>
<gene>
    <name evidence="2" type="ORF">mPipKuh1_008442</name>
</gene>
<name>A0A7J7VN51_PIPKU</name>